<evidence type="ECO:0000256" key="2">
    <source>
        <dbReference type="ARBA" id="ARBA00022737"/>
    </source>
</evidence>
<name>A0AAD3DA11_9STRA</name>
<dbReference type="InterPro" id="IPR036322">
    <property type="entry name" value="WD40_repeat_dom_sf"/>
</dbReference>
<reference evidence="5 6" key="1">
    <citation type="journal article" date="2021" name="Sci. Rep.">
        <title>The genome of the diatom Chaetoceros tenuissimus carries an ancient integrated fragment of an extant virus.</title>
        <authorList>
            <person name="Hongo Y."/>
            <person name="Kimura K."/>
            <person name="Takaki Y."/>
            <person name="Yoshida Y."/>
            <person name="Baba S."/>
            <person name="Kobayashi G."/>
            <person name="Nagasaki K."/>
            <person name="Hano T."/>
            <person name="Tomaru Y."/>
        </authorList>
    </citation>
    <scope>NUCLEOTIDE SEQUENCE [LARGE SCALE GENOMIC DNA]</scope>
    <source>
        <strain evidence="5 6">NIES-3715</strain>
    </source>
</reference>
<dbReference type="Proteomes" id="UP001054902">
    <property type="component" value="Unassembled WGS sequence"/>
</dbReference>
<dbReference type="PANTHER" id="PTHR14221:SF0">
    <property type="entry name" value="WD REPEAT-CONTAINING PROTEIN 44"/>
    <property type="match status" value="1"/>
</dbReference>
<dbReference type="PROSITE" id="PS50294">
    <property type="entry name" value="WD_REPEATS_REGION"/>
    <property type="match status" value="3"/>
</dbReference>
<dbReference type="InterPro" id="IPR020472">
    <property type="entry name" value="WD40_PAC1"/>
</dbReference>
<proteinExistence type="predicted"/>
<dbReference type="SMART" id="SM00320">
    <property type="entry name" value="WD40"/>
    <property type="match status" value="5"/>
</dbReference>
<keyword evidence="6" id="KW-1185">Reference proteome</keyword>
<feature type="compositionally biased region" description="Polar residues" evidence="4">
    <location>
        <begin position="1"/>
        <end position="12"/>
    </location>
</feature>
<keyword evidence="2" id="KW-0677">Repeat</keyword>
<feature type="repeat" description="WD" evidence="3">
    <location>
        <begin position="288"/>
        <end position="329"/>
    </location>
</feature>
<dbReference type="SUPFAM" id="SSF50978">
    <property type="entry name" value="WD40 repeat-like"/>
    <property type="match status" value="1"/>
</dbReference>
<dbReference type="PROSITE" id="PS50082">
    <property type="entry name" value="WD_REPEATS_2"/>
    <property type="match status" value="3"/>
</dbReference>
<evidence type="ECO:0008006" key="7">
    <source>
        <dbReference type="Google" id="ProtNLM"/>
    </source>
</evidence>
<keyword evidence="1 3" id="KW-0853">WD repeat</keyword>
<dbReference type="InterPro" id="IPR019775">
    <property type="entry name" value="WD40_repeat_CS"/>
</dbReference>
<evidence type="ECO:0000256" key="3">
    <source>
        <dbReference type="PROSITE-ProRule" id="PRU00221"/>
    </source>
</evidence>
<dbReference type="Gene3D" id="2.130.10.10">
    <property type="entry name" value="YVTN repeat-like/Quinoprotein amine dehydrogenase"/>
    <property type="match status" value="1"/>
</dbReference>
<feature type="repeat" description="WD" evidence="3">
    <location>
        <begin position="414"/>
        <end position="452"/>
    </location>
</feature>
<evidence type="ECO:0000313" key="6">
    <source>
        <dbReference type="Proteomes" id="UP001054902"/>
    </source>
</evidence>
<sequence length="733" mass="81483">MSSNDDLSSKNDQANDDAGSIDAISATIQSVSELGEQLKSVVMGSCTGQMNTTDTQITHSSQLNKEKSLSSEDFEQDMSENDDSSLLQLQGSGPLNIFSDVINIDDDEIVDQRKPRIETSPNFSSLEETLAAANKPWFAPRSSIAMHESRSIDSNFADDLSMNELEYDDSGSSAGMSSLESDSSHGYRSYPSSPKSSPDKLKNTEVEIIKDSDEASSDSKKDSHSHDSKLRERLNTEDTTASTQTRRRREKRLKPVQIPQPSNFVKMNKKHKKQESDFHPLLHLSTISNAHDGPIWAAEFSKDGKYLATAGKDAVIKIWEIAPERKDNSLSSLVERFGGVLKSGKQKKKNKNEDEFSALAIEIEMINNKPLQTYRSHKKDIVDLSWSSTGFLISGSLDKTAKLWHPSVTTCLHSFKHPDAVTSVCFHPKEDRYFLTGGFDKKIRVWNIPSGRVAGWAPTPSAITACRYHPDGDSIAAGILDGRVFIYTIPQTNEPNKLKLSYHTQITTKQKVKKQGKKVTGLSFLQNLSDDKVVGEPKSPHVKRKSTISNAVKYMKNVRKKKKVQQQLLVTTNDSRLRLVGMKDFCMVRKYKGHSNTSLQIKARFSESGEFIICGSETKGACVIWNTATRRNPLNVNVTGLKMYDKVKGNEWFQATETQIVTDAMFFPSASCKNSILNSGLFPTIHSLTNINHDFSAAAILTCDYEGSIRVFMRKSCFDQVSHAAGPSGYLTP</sequence>
<feature type="region of interest" description="Disordered" evidence="4">
    <location>
        <begin position="167"/>
        <end position="252"/>
    </location>
</feature>
<feature type="region of interest" description="Disordered" evidence="4">
    <location>
        <begin position="1"/>
        <end position="20"/>
    </location>
</feature>
<dbReference type="Pfam" id="PF00400">
    <property type="entry name" value="WD40"/>
    <property type="match status" value="3"/>
</dbReference>
<gene>
    <name evidence="5" type="ORF">CTEN210_17039</name>
</gene>
<dbReference type="PANTHER" id="PTHR14221">
    <property type="entry name" value="WD REPEAT DOMAIN 44"/>
    <property type="match status" value="1"/>
</dbReference>
<protein>
    <recommendedName>
        <fullName evidence="7">WD repeat-containing protein 44</fullName>
    </recommendedName>
</protein>
<dbReference type="PROSITE" id="PS00678">
    <property type="entry name" value="WD_REPEATS_1"/>
    <property type="match status" value="1"/>
</dbReference>
<feature type="compositionally biased region" description="Acidic residues" evidence="4">
    <location>
        <begin position="72"/>
        <end position="83"/>
    </location>
</feature>
<accession>A0AAD3DA11</accession>
<evidence type="ECO:0000256" key="4">
    <source>
        <dbReference type="SAM" id="MobiDB-lite"/>
    </source>
</evidence>
<dbReference type="InterPro" id="IPR040324">
    <property type="entry name" value="WDR44/Dgr2"/>
</dbReference>
<dbReference type="EMBL" id="BLLK01000069">
    <property type="protein sequence ID" value="GFH60563.1"/>
    <property type="molecule type" value="Genomic_DNA"/>
</dbReference>
<comment type="caution">
    <text evidence="5">The sequence shown here is derived from an EMBL/GenBank/DDBJ whole genome shotgun (WGS) entry which is preliminary data.</text>
</comment>
<evidence type="ECO:0000313" key="5">
    <source>
        <dbReference type="EMBL" id="GFH60563.1"/>
    </source>
</evidence>
<feature type="compositionally biased region" description="Low complexity" evidence="4">
    <location>
        <begin position="170"/>
        <end position="181"/>
    </location>
</feature>
<dbReference type="PRINTS" id="PR00320">
    <property type="entry name" value="GPROTEINBRPT"/>
</dbReference>
<dbReference type="InterPro" id="IPR001680">
    <property type="entry name" value="WD40_rpt"/>
</dbReference>
<dbReference type="AlphaFoldDB" id="A0AAD3DA11"/>
<feature type="compositionally biased region" description="Polar residues" evidence="4">
    <location>
        <begin position="47"/>
        <end position="63"/>
    </location>
</feature>
<feature type="compositionally biased region" description="Basic and acidic residues" evidence="4">
    <location>
        <begin position="197"/>
        <end position="236"/>
    </location>
</feature>
<feature type="repeat" description="WD" evidence="3">
    <location>
        <begin position="374"/>
        <end position="404"/>
    </location>
</feature>
<feature type="region of interest" description="Disordered" evidence="4">
    <location>
        <begin position="47"/>
        <end position="88"/>
    </location>
</feature>
<evidence type="ECO:0000256" key="1">
    <source>
        <dbReference type="ARBA" id="ARBA00022574"/>
    </source>
</evidence>
<dbReference type="InterPro" id="IPR015943">
    <property type="entry name" value="WD40/YVTN_repeat-like_dom_sf"/>
</dbReference>
<organism evidence="5 6">
    <name type="scientific">Chaetoceros tenuissimus</name>
    <dbReference type="NCBI Taxonomy" id="426638"/>
    <lineage>
        <taxon>Eukaryota</taxon>
        <taxon>Sar</taxon>
        <taxon>Stramenopiles</taxon>
        <taxon>Ochrophyta</taxon>
        <taxon>Bacillariophyta</taxon>
        <taxon>Coscinodiscophyceae</taxon>
        <taxon>Chaetocerotophycidae</taxon>
        <taxon>Chaetocerotales</taxon>
        <taxon>Chaetocerotaceae</taxon>
        <taxon>Chaetoceros</taxon>
    </lineage>
</organism>